<organism evidence="6 7">
    <name type="scientific">Actinophytocola gossypii</name>
    <dbReference type="NCBI Taxonomy" id="2812003"/>
    <lineage>
        <taxon>Bacteria</taxon>
        <taxon>Bacillati</taxon>
        <taxon>Actinomycetota</taxon>
        <taxon>Actinomycetes</taxon>
        <taxon>Pseudonocardiales</taxon>
        <taxon>Pseudonocardiaceae</taxon>
    </lineage>
</organism>
<evidence type="ECO:0000259" key="5">
    <source>
        <dbReference type="Pfam" id="PF13407"/>
    </source>
</evidence>
<proteinExistence type="inferred from homology"/>
<evidence type="ECO:0000256" key="1">
    <source>
        <dbReference type="ARBA" id="ARBA00004196"/>
    </source>
</evidence>
<sequence>MVGGRRRRLVLELLALAAVLLLAACTSQSEETGVAGPPAGETKSTFVIGYDTYWLGNSWSVQLAAEFRASVSRHGAQIERVVYTQSDNDAQKQISNVDSMISRKVDAIIMTPVSPQAAVPIIKKANAARIPVILLGADANTDTYTSLVTVDDTAIGRVGAQWLVDRLGGKGRIYVLDGVAGNPVNEQRRAGAREVFARYPGIRVVASAAANWDQAEAKRAVTSMLAAHPQVDGVWSQGGAMTLGAIEAFRADGHPLVPMTGEGNNGLLKVWQQLGPESGFDAIGVSKPTWLADDALKVTLRVLTGQPYQKNDRKEPPAVTADNLPSLVQPDLPDDFWVDTRLDPAQIRSMFNG</sequence>
<dbReference type="InterPro" id="IPR028082">
    <property type="entry name" value="Peripla_BP_I"/>
</dbReference>
<comment type="similarity">
    <text evidence="2">Belongs to the bacterial solute-binding protein 2 family.</text>
</comment>
<dbReference type="Gene3D" id="3.40.50.2300">
    <property type="match status" value="2"/>
</dbReference>
<name>A0ABT2J366_9PSEU</name>
<feature type="signal peptide" evidence="4">
    <location>
        <begin position="1"/>
        <end position="23"/>
    </location>
</feature>
<dbReference type="PANTHER" id="PTHR46847">
    <property type="entry name" value="D-ALLOSE-BINDING PERIPLASMIC PROTEIN-RELATED"/>
    <property type="match status" value="1"/>
</dbReference>
<comment type="subcellular location">
    <subcellularLocation>
        <location evidence="1">Cell envelope</location>
    </subcellularLocation>
</comment>
<dbReference type="Pfam" id="PF13407">
    <property type="entry name" value="Peripla_BP_4"/>
    <property type="match status" value="1"/>
</dbReference>
<dbReference type="PROSITE" id="PS51257">
    <property type="entry name" value="PROKAR_LIPOPROTEIN"/>
    <property type="match status" value="1"/>
</dbReference>
<dbReference type="Proteomes" id="UP001156441">
    <property type="component" value="Unassembled WGS sequence"/>
</dbReference>
<evidence type="ECO:0000313" key="6">
    <source>
        <dbReference type="EMBL" id="MCT2582298.1"/>
    </source>
</evidence>
<comment type="caution">
    <text evidence="6">The sequence shown here is derived from an EMBL/GenBank/DDBJ whole genome shotgun (WGS) entry which is preliminary data.</text>
</comment>
<evidence type="ECO:0000313" key="7">
    <source>
        <dbReference type="Proteomes" id="UP001156441"/>
    </source>
</evidence>
<dbReference type="SUPFAM" id="SSF53822">
    <property type="entry name" value="Periplasmic binding protein-like I"/>
    <property type="match status" value="1"/>
</dbReference>
<feature type="domain" description="Periplasmic binding protein" evidence="5">
    <location>
        <begin position="50"/>
        <end position="306"/>
    </location>
</feature>
<gene>
    <name evidence="6" type="ORF">JT362_04055</name>
</gene>
<dbReference type="EMBL" id="JAFFZE010000004">
    <property type="protein sequence ID" value="MCT2582298.1"/>
    <property type="molecule type" value="Genomic_DNA"/>
</dbReference>
<accession>A0ABT2J366</accession>
<dbReference type="PANTHER" id="PTHR46847:SF1">
    <property type="entry name" value="D-ALLOSE-BINDING PERIPLASMIC PROTEIN-RELATED"/>
    <property type="match status" value="1"/>
</dbReference>
<evidence type="ECO:0000256" key="3">
    <source>
        <dbReference type="ARBA" id="ARBA00022729"/>
    </source>
</evidence>
<evidence type="ECO:0000256" key="2">
    <source>
        <dbReference type="ARBA" id="ARBA00007639"/>
    </source>
</evidence>
<protein>
    <submittedName>
        <fullName evidence="6">ABC transporter substrate-binding protein</fullName>
    </submittedName>
</protein>
<feature type="chain" id="PRO_5045524721" evidence="4">
    <location>
        <begin position="24"/>
        <end position="353"/>
    </location>
</feature>
<dbReference type="RefSeq" id="WP_260189645.1">
    <property type="nucleotide sequence ID" value="NZ_JAFFZE010000004.1"/>
</dbReference>
<keyword evidence="3 4" id="KW-0732">Signal</keyword>
<reference evidence="6 7" key="1">
    <citation type="submission" date="2021-02" db="EMBL/GenBank/DDBJ databases">
        <title>Actinophytocola xerophila sp. nov., isolated from soil of cotton cropping field.</title>
        <authorList>
            <person name="Huang R."/>
            <person name="Chen X."/>
            <person name="Ge X."/>
            <person name="Liu W."/>
        </authorList>
    </citation>
    <scope>NUCLEOTIDE SEQUENCE [LARGE SCALE GENOMIC DNA]</scope>
    <source>
        <strain evidence="6 7">S1-96</strain>
    </source>
</reference>
<evidence type="ECO:0000256" key="4">
    <source>
        <dbReference type="SAM" id="SignalP"/>
    </source>
</evidence>
<dbReference type="CDD" id="cd19996">
    <property type="entry name" value="PBP1_ABC_sugar_binding-like"/>
    <property type="match status" value="1"/>
</dbReference>
<dbReference type="InterPro" id="IPR025997">
    <property type="entry name" value="SBP_2_dom"/>
</dbReference>
<keyword evidence="7" id="KW-1185">Reference proteome</keyword>